<dbReference type="Proteomes" id="UP000275846">
    <property type="component" value="Unassembled WGS sequence"/>
</dbReference>
<dbReference type="AlphaFoldDB" id="A0A183SZI6"/>
<dbReference type="WBParaSite" id="SSLN_0000999601-mRNA-1">
    <property type="protein sequence ID" value="SSLN_0000999601-mRNA-1"/>
    <property type="gene ID" value="SSLN_0000999601"/>
</dbReference>
<gene>
    <name evidence="1" type="ORF">SSLN_LOCUS9634</name>
</gene>
<evidence type="ECO:0000313" key="3">
    <source>
        <dbReference type="WBParaSite" id="SSLN_0000999601-mRNA-1"/>
    </source>
</evidence>
<organism evidence="3">
    <name type="scientific">Schistocephalus solidus</name>
    <name type="common">Tapeworm</name>
    <dbReference type="NCBI Taxonomy" id="70667"/>
    <lineage>
        <taxon>Eukaryota</taxon>
        <taxon>Metazoa</taxon>
        <taxon>Spiralia</taxon>
        <taxon>Lophotrochozoa</taxon>
        <taxon>Platyhelminthes</taxon>
        <taxon>Cestoda</taxon>
        <taxon>Eucestoda</taxon>
        <taxon>Diphyllobothriidea</taxon>
        <taxon>Diphyllobothriidae</taxon>
        <taxon>Schistocephalus</taxon>
    </lineage>
</organism>
<reference evidence="1 2" key="2">
    <citation type="submission" date="2018-11" db="EMBL/GenBank/DDBJ databases">
        <authorList>
            <consortium name="Pathogen Informatics"/>
        </authorList>
    </citation>
    <scope>NUCLEOTIDE SEQUENCE [LARGE SCALE GENOMIC DNA]</scope>
    <source>
        <strain evidence="1 2">NST_G2</strain>
    </source>
</reference>
<accession>A0A183SZI6</accession>
<evidence type="ECO:0000313" key="1">
    <source>
        <dbReference type="EMBL" id="VDL96019.1"/>
    </source>
</evidence>
<protein>
    <submittedName>
        <fullName evidence="1 3">Uncharacterized protein</fullName>
    </submittedName>
</protein>
<sequence>MWLPEFGFCPAPKPRATATTSGLNQVRVFDVVCVSTPGMSASLPLPLPPLPSSLPSLSTPTSTPSPPLALLSSSLSLSLPPSPSLLPLPSSPTVKQVIRRA</sequence>
<evidence type="ECO:0000313" key="2">
    <source>
        <dbReference type="Proteomes" id="UP000275846"/>
    </source>
</evidence>
<name>A0A183SZI6_SCHSO</name>
<proteinExistence type="predicted"/>
<reference evidence="3" key="1">
    <citation type="submission" date="2016-06" db="UniProtKB">
        <authorList>
            <consortium name="WormBaseParasite"/>
        </authorList>
    </citation>
    <scope>IDENTIFICATION</scope>
</reference>
<keyword evidence="2" id="KW-1185">Reference proteome</keyword>
<dbReference type="EMBL" id="UYSU01035363">
    <property type="protein sequence ID" value="VDL96019.1"/>
    <property type="molecule type" value="Genomic_DNA"/>
</dbReference>